<proteinExistence type="predicted"/>
<dbReference type="SUPFAM" id="SSF51905">
    <property type="entry name" value="FAD/NAD(P)-binding domain"/>
    <property type="match status" value="1"/>
</dbReference>
<dbReference type="RefSeq" id="WP_343944341.1">
    <property type="nucleotide sequence ID" value="NZ_BAAAHP010000164.1"/>
</dbReference>
<evidence type="ECO:0000313" key="5">
    <source>
        <dbReference type="Proteomes" id="UP001499967"/>
    </source>
</evidence>
<keyword evidence="5" id="KW-1185">Reference proteome</keyword>
<dbReference type="NCBIfam" id="NF005313">
    <property type="entry name" value="PRK06847.1"/>
    <property type="match status" value="1"/>
</dbReference>
<feature type="domain" description="FAD-binding" evidence="3">
    <location>
        <begin position="2"/>
        <end position="338"/>
    </location>
</feature>
<evidence type="ECO:0000259" key="3">
    <source>
        <dbReference type="Pfam" id="PF01494"/>
    </source>
</evidence>
<sequence>MTRVLIVGGGISGLAASLVLARQGMDVDLVERSSRVEALGSGITLIGPALRALDDLGVVDECLAGGYGSTQFHIRTPDGGEIANLPLHPSRPGLPGLLGMKRPQLHRILFDRAVSEGLAVRTGVSPTAIENREDAAAVAFSDGASAEFDLVVGADGLRSTVRDLVFGPVRPTFQGQACIRVILPRPAEIDQEMQFHGCRYRHVGFTPIGPDSMYLYCCVPVPDATRPPQEDLPRILREYLAPFGGPVAAAREHMTDPDLVNYAVLETILVDPPWHSGRTVLVGDAAHCTTPQLAAGGAMCLEDTLVLGAELASASSIPAGLKAYSERRFDRCRYVVESSVQLSAWQILPETPDEEQRRLFGEAVAVLAGPY</sequence>
<reference evidence="5" key="1">
    <citation type="journal article" date="2019" name="Int. J. Syst. Evol. Microbiol.">
        <title>The Global Catalogue of Microorganisms (GCM) 10K type strain sequencing project: providing services to taxonomists for standard genome sequencing and annotation.</title>
        <authorList>
            <consortium name="The Broad Institute Genomics Platform"/>
            <consortium name="The Broad Institute Genome Sequencing Center for Infectious Disease"/>
            <person name="Wu L."/>
            <person name="Ma J."/>
        </authorList>
    </citation>
    <scope>NUCLEOTIDE SEQUENCE [LARGE SCALE GENOMIC DNA]</scope>
    <source>
        <strain evidence="5">JCM 11117</strain>
    </source>
</reference>
<dbReference type="InterPro" id="IPR050493">
    <property type="entry name" value="FAD-dep_Monooxygenase_BioMet"/>
</dbReference>
<evidence type="ECO:0000256" key="2">
    <source>
        <dbReference type="ARBA" id="ARBA00023033"/>
    </source>
</evidence>
<evidence type="ECO:0000313" key="4">
    <source>
        <dbReference type="EMBL" id="GAA0895956.1"/>
    </source>
</evidence>
<comment type="caution">
    <text evidence="4">The sequence shown here is derived from an EMBL/GenBank/DDBJ whole genome shotgun (WGS) entry which is preliminary data.</text>
</comment>
<dbReference type="Proteomes" id="UP001499967">
    <property type="component" value="Unassembled WGS sequence"/>
</dbReference>
<dbReference type="Gene3D" id="3.50.50.60">
    <property type="entry name" value="FAD/NAD(P)-binding domain"/>
    <property type="match status" value="1"/>
</dbReference>
<dbReference type="InterPro" id="IPR002938">
    <property type="entry name" value="FAD-bd"/>
</dbReference>
<dbReference type="PANTHER" id="PTHR13789:SF309">
    <property type="entry name" value="PUTATIVE (AFU_ORTHOLOGUE AFUA_6G14510)-RELATED"/>
    <property type="match status" value="1"/>
</dbReference>
<organism evidence="4 5">
    <name type="scientific">Pseudonocardia zijingensis</name>
    <dbReference type="NCBI Taxonomy" id="153376"/>
    <lineage>
        <taxon>Bacteria</taxon>
        <taxon>Bacillati</taxon>
        <taxon>Actinomycetota</taxon>
        <taxon>Actinomycetes</taxon>
        <taxon>Pseudonocardiales</taxon>
        <taxon>Pseudonocardiaceae</taxon>
        <taxon>Pseudonocardia</taxon>
    </lineage>
</organism>
<gene>
    <name evidence="4" type="ORF">GCM10009559_53400</name>
</gene>
<protein>
    <submittedName>
        <fullName evidence="4">FAD-dependent oxidoreductase</fullName>
    </submittedName>
</protein>
<name>A0ABP3YJQ3_9PSEU</name>
<keyword evidence="1" id="KW-0560">Oxidoreductase</keyword>
<dbReference type="PRINTS" id="PR00420">
    <property type="entry name" value="RNGMNOXGNASE"/>
</dbReference>
<dbReference type="InterPro" id="IPR036188">
    <property type="entry name" value="FAD/NAD-bd_sf"/>
</dbReference>
<dbReference type="EMBL" id="BAAAHP010000164">
    <property type="protein sequence ID" value="GAA0895956.1"/>
    <property type="molecule type" value="Genomic_DNA"/>
</dbReference>
<dbReference type="PANTHER" id="PTHR13789">
    <property type="entry name" value="MONOOXYGENASE"/>
    <property type="match status" value="1"/>
</dbReference>
<evidence type="ECO:0000256" key="1">
    <source>
        <dbReference type="ARBA" id="ARBA00023002"/>
    </source>
</evidence>
<dbReference type="Pfam" id="PF01494">
    <property type="entry name" value="FAD_binding_3"/>
    <property type="match status" value="1"/>
</dbReference>
<dbReference type="Gene3D" id="3.30.9.10">
    <property type="entry name" value="D-Amino Acid Oxidase, subunit A, domain 2"/>
    <property type="match status" value="1"/>
</dbReference>
<keyword evidence="2" id="KW-0503">Monooxygenase</keyword>
<accession>A0ABP3YJQ3</accession>